<gene>
    <name evidence="2" type="ORF">I0Q91_04780</name>
</gene>
<feature type="signal peptide" evidence="1">
    <location>
        <begin position="1"/>
        <end position="26"/>
    </location>
</feature>
<dbReference type="RefSeq" id="WP_270453252.1">
    <property type="nucleotide sequence ID" value="NZ_JADPIE010000002.1"/>
</dbReference>
<keyword evidence="3" id="KW-1185">Reference proteome</keyword>
<dbReference type="Proteomes" id="UP000621436">
    <property type="component" value="Unassembled WGS sequence"/>
</dbReference>
<feature type="chain" id="PRO_5037349061" evidence="1">
    <location>
        <begin position="27"/>
        <end position="70"/>
    </location>
</feature>
<keyword evidence="1" id="KW-0732">Signal</keyword>
<protein>
    <submittedName>
        <fullName evidence="2">Uncharacterized protein</fullName>
    </submittedName>
</protein>
<accession>A0A931AP90</accession>
<reference evidence="2" key="1">
    <citation type="submission" date="2020-11" db="EMBL/GenBank/DDBJ databases">
        <title>Halonatronomonas betainensis gen. nov., sp. nov. a novel haloalkaliphilic representative of the family Halanaerobiacae capable of betaine degradation.</title>
        <authorList>
            <person name="Boltyanskaya Y."/>
            <person name="Kevbrin V."/>
            <person name="Detkova E."/>
            <person name="Grouzdev D.S."/>
            <person name="Koziaeva V."/>
            <person name="Zhilina T."/>
        </authorList>
    </citation>
    <scope>NUCLEOTIDE SEQUENCE</scope>
    <source>
        <strain evidence="2">Z-7014</strain>
    </source>
</reference>
<dbReference type="EMBL" id="JADPIE010000002">
    <property type="protein sequence ID" value="MBF8436387.1"/>
    <property type="molecule type" value="Genomic_DNA"/>
</dbReference>
<dbReference type="PROSITE" id="PS51257">
    <property type="entry name" value="PROKAR_LIPOPROTEIN"/>
    <property type="match status" value="1"/>
</dbReference>
<organism evidence="2 3">
    <name type="scientific">Halonatronomonas betaini</name>
    <dbReference type="NCBI Taxonomy" id="2778430"/>
    <lineage>
        <taxon>Bacteria</taxon>
        <taxon>Bacillati</taxon>
        <taxon>Bacillota</taxon>
        <taxon>Clostridia</taxon>
        <taxon>Halanaerobiales</taxon>
        <taxon>Halarsenatibacteraceae</taxon>
        <taxon>Halonatronomonas</taxon>
    </lineage>
</organism>
<proteinExistence type="predicted"/>
<comment type="caution">
    <text evidence="2">The sequence shown here is derived from an EMBL/GenBank/DDBJ whole genome shotgun (WGS) entry which is preliminary data.</text>
</comment>
<evidence type="ECO:0000256" key="1">
    <source>
        <dbReference type="SAM" id="SignalP"/>
    </source>
</evidence>
<dbReference type="AlphaFoldDB" id="A0A931AP90"/>
<evidence type="ECO:0000313" key="3">
    <source>
        <dbReference type="Proteomes" id="UP000621436"/>
    </source>
</evidence>
<sequence length="70" mass="7758">MLKMTKMQKAIILGLVLALVVFSAAACGVDEEELEEMEEMDEDPIEDDFGFELDYEADMYASVNSSAIAM</sequence>
<name>A0A931AP90_9FIRM</name>
<evidence type="ECO:0000313" key="2">
    <source>
        <dbReference type="EMBL" id="MBF8436387.1"/>
    </source>
</evidence>